<keyword evidence="2" id="KW-1185">Reference proteome</keyword>
<name>A0ACA9Y0T1_9ASCO</name>
<sequence length="533" mass="60644">MMLLWYLISVVTAFEAKYKIKVNELPVAQSAATELSSVVKYNGSYEVLRINNQDTNIVCFLPDVNSIPDPAKEETKRTDDELLNDVLDNFTKLFDAQYCSFTTGLNSGYWTYGYCYGDKIIQFHENPEVYEKTGNHIPELPNHVFVLGRFNGSDSHPPKIRNQSTPKSRIMKKSDYQLIPDPLAIGSNIGTQKALSHTLTDGEICDVTNEPRKINVVYRCDPSINYDLAIFGVNEITTCEYQMIVSVRSLCRYEEFSSISDEKVMDIVCNRVVEHGNNGNLQDMIEYNVPQELPPFPQPKSMKIDLQDYDIVAGGNGFYWGRSKSFDQTSSIYDRRTILIYNGLEVETKKMISSFSKMFIDSMEGKILSPSSESRLFNNKRVITWDDTFVVWYEVYDHKGAFIAVVKVGRDGKLSTKSTNLQWVDPFKMIDQDGDAVSPPIPDPERKLYEYQTFSKGEVDAHLHESTNTVTVTKTLEDTETSDRLASPEPEEDINNQILGLIKQLQDLGVEIQFDGHLNGPFENEVNRIVDEL</sequence>
<protein>
    <submittedName>
        <fullName evidence="1">Protein OS-9 homolog</fullName>
    </submittedName>
</protein>
<gene>
    <name evidence="1" type="ORF">CLIB1444_01S06568</name>
</gene>
<evidence type="ECO:0000313" key="1">
    <source>
        <dbReference type="EMBL" id="CAH6718431.1"/>
    </source>
</evidence>
<dbReference type="EMBL" id="CALSDN010000001">
    <property type="protein sequence ID" value="CAH6718431.1"/>
    <property type="molecule type" value="Genomic_DNA"/>
</dbReference>
<reference evidence="1" key="1">
    <citation type="submission" date="2022-06" db="EMBL/GenBank/DDBJ databases">
        <authorList>
            <person name="Legras J.-L."/>
            <person name="Devillers H."/>
            <person name="Grondin C."/>
        </authorList>
    </citation>
    <scope>NUCLEOTIDE SEQUENCE</scope>
    <source>
        <strain evidence="1">CLIB 1444</strain>
    </source>
</reference>
<organism evidence="1 2">
    <name type="scientific">[Candida] jaroonii</name>
    <dbReference type="NCBI Taxonomy" id="467808"/>
    <lineage>
        <taxon>Eukaryota</taxon>
        <taxon>Fungi</taxon>
        <taxon>Dikarya</taxon>
        <taxon>Ascomycota</taxon>
        <taxon>Saccharomycotina</taxon>
        <taxon>Pichiomycetes</taxon>
        <taxon>Debaryomycetaceae</taxon>
        <taxon>Yamadazyma</taxon>
    </lineage>
</organism>
<dbReference type="Proteomes" id="UP001152531">
    <property type="component" value="Unassembled WGS sequence"/>
</dbReference>
<proteinExistence type="predicted"/>
<comment type="caution">
    <text evidence="1">The sequence shown here is derived from an EMBL/GenBank/DDBJ whole genome shotgun (WGS) entry which is preliminary data.</text>
</comment>
<evidence type="ECO:0000313" key="2">
    <source>
        <dbReference type="Proteomes" id="UP001152531"/>
    </source>
</evidence>
<accession>A0ACA9Y0T1</accession>